<accession>A0ABQ0A254</accession>
<dbReference type="Pfam" id="PF01554">
    <property type="entry name" value="MatE"/>
    <property type="match status" value="1"/>
</dbReference>
<keyword evidence="8" id="KW-1185">Reference proteome</keyword>
<evidence type="ECO:0000256" key="4">
    <source>
        <dbReference type="ARBA" id="ARBA00022989"/>
    </source>
</evidence>
<feature type="transmembrane region" description="Helical" evidence="6">
    <location>
        <begin position="141"/>
        <end position="165"/>
    </location>
</feature>
<evidence type="ECO:0000256" key="2">
    <source>
        <dbReference type="ARBA" id="ARBA00022475"/>
    </source>
</evidence>
<keyword evidence="5 6" id="KW-0472">Membrane</keyword>
<organism evidence="7 8">
    <name type="scientific">Thalassolituus maritimus</name>
    <dbReference type="NCBI Taxonomy" id="484498"/>
    <lineage>
        <taxon>Bacteria</taxon>
        <taxon>Pseudomonadati</taxon>
        <taxon>Pseudomonadota</taxon>
        <taxon>Gammaproteobacteria</taxon>
        <taxon>Oceanospirillales</taxon>
        <taxon>Oceanospirillaceae</taxon>
        <taxon>Thalassolituus</taxon>
    </lineage>
</organism>
<keyword evidence="2" id="KW-1003">Cell membrane</keyword>
<reference evidence="7 8" key="1">
    <citation type="submission" date="2024-04" db="EMBL/GenBank/DDBJ databases">
        <title>Draft genome sequence of Thalassolituus maritimus NBRC 116585.</title>
        <authorList>
            <person name="Miyakawa T."/>
            <person name="Kusuya Y."/>
            <person name="Miura T."/>
        </authorList>
    </citation>
    <scope>NUCLEOTIDE SEQUENCE [LARGE SCALE GENOMIC DNA]</scope>
    <source>
        <strain evidence="7 8">5NW40-0001</strain>
    </source>
</reference>
<keyword evidence="4 6" id="KW-1133">Transmembrane helix</keyword>
<dbReference type="InterPro" id="IPR050833">
    <property type="entry name" value="Poly_Biosynth_Transport"/>
</dbReference>
<evidence type="ECO:0000313" key="8">
    <source>
        <dbReference type="Proteomes" id="UP001481413"/>
    </source>
</evidence>
<feature type="transmembrane region" description="Helical" evidence="6">
    <location>
        <begin position="202"/>
        <end position="220"/>
    </location>
</feature>
<evidence type="ECO:0000256" key="6">
    <source>
        <dbReference type="SAM" id="Phobius"/>
    </source>
</evidence>
<evidence type="ECO:0000256" key="3">
    <source>
        <dbReference type="ARBA" id="ARBA00022692"/>
    </source>
</evidence>
<evidence type="ECO:0008006" key="9">
    <source>
        <dbReference type="Google" id="ProtNLM"/>
    </source>
</evidence>
<evidence type="ECO:0000256" key="5">
    <source>
        <dbReference type="ARBA" id="ARBA00023136"/>
    </source>
</evidence>
<proteinExistence type="predicted"/>
<feature type="transmembrane region" description="Helical" evidence="6">
    <location>
        <begin position="177"/>
        <end position="196"/>
    </location>
</feature>
<protein>
    <recommendedName>
        <fullName evidence="9">Polysaccharide biosynthesis protein C-terminal domain-containing protein</fullName>
    </recommendedName>
</protein>
<feature type="transmembrane region" description="Helical" evidence="6">
    <location>
        <begin position="34"/>
        <end position="56"/>
    </location>
</feature>
<sequence length="230" mass="25261">MFFAAMFMWFGQRHTELTFKGYKDSELTTASMNLWIASIMSLTVQWSGILIAGAMLTAEDVALLTAAQRTAMLTSFVLMVVNMVVAPRYARLWKEGNIDGIRNLAKWATRGMVAMVLPVVAIMLIWPSDVMKVFGEGYEQAAILLSVLVVGQFVNVASGTVGYLLHMTGHEREVKNSMIYSGVCTLVLTITLIHLYGVLGAAVAVSLGVVILNLTMLVFVKKRLNFYPVG</sequence>
<comment type="subcellular location">
    <subcellularLocation>
        <location evidence="1">Cell membrane</location>
        <topology evidence="1">Multi-pass membrane protein</topology>
    </subcellularLocation>
</comment>
<dbReference type="PANTHER" id="PTHR30250">
    <property type="entry name" value="PST FAMILY PREDICTED COLANIC ACID TRANSPORTER"/>
    <property type="match status" value="1"/>
</dbReference>
<dbReference type="InterPro" id="IPR002528">
    <property type="entry name" value="MATE_fam"/>
</dbReference>
<feature type="transmembrane region" description="Helical" evidence="6">
    <location>
        <begin position="107"/>
        <end position="126"/>
    </location>
</feature>
<keyword evidence="3 6" id="KW-0812">Transmembrane</keyword>
<gene>
    <name evidence="7" type="ORF">NBRC116585_25950</name>
</gene>
<dbReference type="Proteomes" id="UP001481413">
    <property type="component" value="Unassembled WGS sequence"/>
</dbReference>
<comment type="caution">
    <text evidence="7">The sequence shown here is derived from an EMBL/GenBank/DDBJ whole genome shotgun (WGS) entry which is preliminary data.</text>
</comment>
<feature type="transmembrane region" description="Helical" evidence="6">
    <location>
        <begin position="62"/>
        <end position="86"/>
    </location>
</feature>
<evidence type="ECO:0000256" key="1">
    <source>
        <dbReference type="ARBA" id="ARBA00004651"/>
    </source>
</evidence>
<name>A0ABQ0A254_9GAMM</name>
<evidence type="ECO:0000313" key="7">
    <source>
        <dbReference type="EMBL" id="GAA6146477.1"/>
    </source>
</evidence>
<dbReference type="EMBL" id="BAABWH010000008">
    <property type="protein sequence ID" value="GAA6146477.1"/>
    <property type="molecule type" value="Genomic_DNA"/>
</dbReference>
<dbReference type="PANTHER" id="PTHR30250:SF11">
    <property type="entry name" value="O-ANTIGEN TRANSPORTER-RELATED"/>
    <property type="match status" value="1"/>
</dbReference>